<dbReference type="SUPFAM" id="SSF56574">
    <property type="entry name" value="Serpins"/>
    <property type="match status" value="1"/>
</dbReference>
<dbReference type="InterPro" id="IPR042185">
    <property type="entry name" value="Serpin_sf_2"/>
</dbReference>
<keyword evidence="4" id="KW-0646">Protease inhibitor</keyword>
<keyword evidence="5 9" id="KW-0732">Signal</keyword>
<dbReference type="Gene3D" id="2.30.39.10">
    <property type="entry name" value="Alpha-1-antitrypsin, domain 1"/>
    <property type="match status" value="1"/>
</dbReference>
<dbReference type="InterPro" id="IPR042178">
    <property type="entry name" value="Serpin_sf_1"/>
</dbReference>
<dbReference type="SMART" id="SM00093">
    <property type="entry name" value="SERPIN"/>
    <property type="match status" value="1"/>
</dbReference>
<keyword evidence="12" id="KW-1185">Reference proteome</keyword>
<dbReference type="CDD" id="cd19577">
    <property type="entry name" value="serpinJ_IRS-2-like"/>
    <property type="match status" value="1"/>
</dbReference>
<comment type="subcellular location">
    <subcellularLocation>
        <location evidence="1">Secreted</location>
    </subcellularLocation>
</comment>
<dbReference type="PROSITE" id="PS00284">
    <property type="entry name" value="SERPIN"/>
    <property type="match status" value="1"/>
</dbReference>
<keyword evidence="7" id="KW-0325">Glycoprotein</keyword>
<dbReference type="InterPro" id="IPR000215">
    <property type="entry name" value="Serpin_fam"/>
</dbReference>
<dbReference type="InterPro" id="IPR023795">
    <property type="entry name" value="Serpin_CS"/>
</dbReference>
<evidence type="ECO:0000259" key="10">
    <source>
        <dbReference type="SMART" id="SM00093"/>
    </source>
</evidence>
<dbReference type="AlphaFoldDB" id="A0A9J6GWA3"/>
<dbReference type="FunFam" id="3.30.497.10:FF:000031">
    <property type="entry name" value="Putative salivary serpin"/>
    <property type="match status" value="1"/>
</dbReference>
<dbReference type="Proteomes" id="UP000821853">
    <property type="component" value="Chromosome 8"/>
</dbReference>
<evidence type="ECO:0000256" key="8">
    <source>
        <dbReference type="RuleBase" id="RU000411"/>
    </source>
</evidence>
<evidence type="ECO:0000256" key="2">
    <source>
        <dbReference type="ARBA" id="ARBA00009500"/>
    </source>
</evidence>
<evidence type="ECO:0000256" key="6">
    <source>
        <dbReference type="ARBA" id="ARBA00022900"/>
    </source>
</evidence>
<dbReference type="VEuPathDB" id="VectorBase:HLOH_042442"/>
<keyword evidence="3" id="KW-0964">Secreted</keyword>
<dbReference type="Pfam" id="PF00079">
    <property type="entry name" value="Serpin"/>
    <property type="match status" value="1"/>
</dbReference>
<dbReference type="PANTHER" id="PTHR11461:SF211">
    <property type="entry name" value="GH10112P-RELATED"/>
    <property type="match status" value="1"/>
</dbReference>
<reference evidence="11 12" key="1">
    <citation type="journal article" date="2020" name="Cell">
        <title>Large-Scale Comparative Analyses of Tick Genomes Elucidate Their Genetic Diversity and Vector Capacities.</title>
        <authorList>
            <consortium name="Tick Genome and Microbiome Consortium (TIGMIC)"/>
            <person name="Jia N."/>
            <person name="Wang J."/>
            <person name="Shi W."/>
            <person name="Du L."/>
            <person name="Sun Y."/>
            <person name="Zhan W."/>
            <person name="Jiang J.F."/>
            <person name="Wang Q."/>
            <person name="Zhang B."/>
            <person name="Ji P."/>
            <person name="Bell-Sakyi L."/>
            <person name="Cui X.M."/>
            <person name="Yuan T.T."/>
            <person name="Jiang B.G."/>
            <person name="Yang W.F."/>
            <person name="Lam T.T."/>
            <person name="Chang Q.C."/>
            <person name="Ding S.J."/>
            <person name="Wang X.J."/>
            <person name="Zhu J.G."/>
            <person name="Ruan X.D."/>
            <person name="Zhao L."/>
            <person name="Wei J.T."/>
            <person name="Ye R.Z."/>
            <person name="Que T.C."/>
            <person name="Du C.H."/>
            <person name="Zhou Y.H."/>
            <person name="Cheng J.X."/>
            <person name="Dai P.F."/>
            <person name="Guo W.B."/>
            <person name="Han X.H."/>
            <person name="Huang E.J."/>
            <person name="Li L.F."/>
            <person name="Wei W."/>
            <person name="Gao Y.C."/>
            <person name="Liu J.Z."/>
            <person name="Shao H.Z."/>
            <person name="Wang X."/>
            <person name="Wang C.C."/>
            <person name="Yang T.C."/>
            <person name="Huo Q.B."/>
            <person name="Li W."/>
            <person name="Chen H.Y."/>
            <person name="Chen S.E."/>
            <person name="Zhou L.G."/>
            <person name="Ni X.B."/>
            <person name="Tian J.H."/>
            <person name="Sheng Y."/>
            <person name="Liu T."/>
            <person name="Pan Y.S."/>
            <person name="Xia L.Y."/>
            <person name="Li J."/>
            <person name="Zhao F."/>
            <person name="Cao W.C."/>
        </authorList>
    </citation>
    <scope>NUCLEOTIDE SEQUENCE [LARGE SCALE GENOMIC DNA]</scope>
    <source>
        <strain evidence="11">HaeL-2018</strain>
    </source>
</reference>
<evidence type="ECO:0000313" key="11">
    <source>
        <dbReference type="EMBL" id="KAH9379467.1"/>
    </source>
</evidence>
<dbReference type="InterPro" id="IPR036186">
    <property type="entry name" value="Serpin_sf"/>
</dbReference>
<evidence type="ECO:0000256" key="7">
    <source>
        <dbReference type="ARBA" id="ARBA00023180"/>
    </source>
</evidence>
<evidence type="ECO:0000256" key="4">
    <source>
        <dbReference type="ARBA" id="ARBA00022690"/>
    </source>
</evidence>
<dbReference type="OrthoDB" id="6538036at2759"/>
<dbReference type="GO" id="GO:0005615">
    <property type="term" value="C:extracellular space"/>
    <property type="evidence" value="ECO:0007669"/>
    <property type="project" value="InterPro"/>
</dbReference>
<evidence type="ECO:0000256" key="5">
    <source>
        <dbReference type="ARBA" id="ARBA00022729"/>
    </source>
</evidence>
<evidence type="ECO:0000256" key="1">
    <source>
        <dbReference type="ARBA" id="ARBA00004613"/>
    </source>
</evidence>
<name>A0A9J6GWA3_HAELO</name>
<dbReference type="GO" id="GO:0004867">
    <property type="term" value="F:serine-type endopeptidase inhibitor activity"/>
    <property type="evidence" value="ECO:0007669"/>
    <property type="project" value="UniProtKB-KW"/>
</dbReference>
<dbReference type="PANTHER" id="PTHR11461">
    <property type="entry name" value="SERINE PROTEASE INHIBITOR, SERPIN"/>
    <property type="match status" value="1"/>
</dbReference>
<organism evidence="11 12">
    <name type="scientific">Haemaphysalis longicornis</name>
    <name type="common">Bush tick</name>
    <dbReference type="NCBI Taxonomy" id="44386"/>
    <lineage>
        <taxon>Eukaryota</taxon>
        <taxon>Metazoa</taxon>
        <taxon>Ecdysozoa</taxon>
        <taxon>Arthropoda</taxon>
        <taxon>Chelicerata</taxon>
        <taxon>Arachnida</taxon>
        <taxon>Acari</taxon>
        <taxon>Parasitiformes</taxon>
        <taxon>Ixodida</taxon>
        <taxon>Ixodoidea</taxon>
        <taxon>Ixodidae</taxon>
        <taxon>Haemaphysalinae</taxon>
        <taxon>Haemaphysalis</taxon>
    </lineage>
</organism>
<dbReference type="Gene3D" id="3.30.497.10">
    <property type="entry name" value="Antithrombin, subunit I, domain 2"/>
    <property type="match status" value="1"/>
</dbReference>
<evidence type="ECO:0000256" key="9">
    <source>
        <dbReference type="SAM" id="SignalP"/>
    </source>
</evidence>
<proteinExistence type="inferred from homology"/>
<comment type="similarity">
    <text evidence="2 8">Belongs to the serpin family.</text>
</comment>
<keyword evidence="6" id="KW-0722">Serine protease inhibitor</keyword>
<gene>
    <name evidence="11" type="ORF">HPB48_021819</name>
</gene>
<sequence length="398" mass="44128">MKRVTVFTTFLAVCFFQTSSGLSDKERKLVSANNDFALRLLKTLPSSQTDNVFFSPYSLSAALGMTFAGARGTTQREISQVLGYTQAGLNDADVQDAFAHQNNRLQAEAARVGLEVANSAAIQEGFEILDTYYATLNHSYNAHVFKLNFAQRGQQALEAINEWVKRTTHGKIEKLFTEPLDTDTKLVLLNAIVFKGFWASQFDRALTEKGPFYNGGQDRTEVDVMFQRLKTNNAFDESLKATAVEMLYRGDDYSMVIVLPTERTGVESLKQDLTIAKLDAVTASMRNTTIALYLPKFELEKKNDLKSHLVDLGLHKMFGDADLSGVTGNTELVVSDVVQRAVVKVDEEGTEAAAVTGVTEVTRVGFEPPAVNIDHPFLFFIRNRESGEIFFAGQVNKL</sequence>
<accession>A0A9J6GWA3</accession>
<feature type="domain" description="Serpin" evidence="10">
    <location>
        <begin position="38"/>
        <end position="398"/>
    </location>
</feature>
<dbReference type="OMA" id="INEWVKR"/>
<dbReference type="EMBL" id="JABSTR010000010">
    <property type="protein sequence ID" value="KAH9379467.1"/>
    <property type="molecule type" value="Genomic_DNA"/>
</dbReference>
<evidence type="ECO:0000256" key="3">
    <source>
        <dbReference type="ARBA" id="ARBA00022525"/>
    </source>
</evidence>
<protein>
    <recommendedName>
        <fullName evidence="10">Serpin domain-containing protein</fullName>
    </recommendedName>
</protein>
<comment type="caution">
    <text evidence="11">The sequence shown here is derived from an EMBL/GenBank/DDBJ whole genome shotgun (WGS) entry which is preliminary data.</text>
</comment>
<evidence type="ECO:0000313" key="12">
    <source>
        <dbReference type="Proteomes" id="UP000821853"/>
    </source>
</evidence>
<feature type="chain" id="PRO_5039915594" description="Serpin domain-containing protein" evidence="9">
    <location>
        <begin position="22"/>
        <end position="398"/>
    </location>
</feature>
<feature type="signal peptide" evidence="9">
    <location>
        <begin position="1"/>
        <end position="21"/>
    </location>
</feature>
<dbReference type="InterPro" id="IPR023796">
    <property type="entry name" value="Serpin_dom"/>
</dbReference>